<name>A0A4R3KLS5_9BACI</name>
<dbReference type="InterPro" id="IPR002935">
    <property type="entry name" value="SAM_O-MeTrfase"/>
</dbReference>
<feature type="binding site" evidence="4">
    <location>
        <position position="38"/>
    </location>
    <ligand>
        <name>S-adenosyl-L-methionine</name>
        <dbReference type="ChEBI" id="CHEBI:59789"/>
    </ligand>
</feature>
<dbReference type="GO" id="GO:0008757">
    <property type="term" value="F:S-adenosylmethionine-dependent methyltransferase activity"/>
    <property type="evidence" value="ECO:0007669"/>
    <property type="project" value="TreeGrafter"/>
</dbReference>
<feature type="binding site" evidence="4">
    <location>
        <begin position="113"/>
        <end position="114"/>
    </location>
    <ligand>
        <name>S-adenosyl-L-methionine</name>
        <dbReference type="ChEBI" id="CHEBI:59789"/>
    </ligand>
</feature>
<comment type="caution">
    <text evidence="5">The sequence shown here is derived from an EMBL/GenBank/DDBJ whole genome shotgun (WGS) entry which is preliminary data.</text>
</comment>
<keyword evidence="6" id="KW-1185">Reference proteome</keyword>
<dbReference type="AlphaFoldDB" id="A0A4R3KLS5"/>
<dbReference type="InterPro" id="IPR029063">
    <property type="entry name" value="SAM-dependent_MTases_sf"/>
</dbReference>
<dbReference type="GO" id="GO:0016300">
    <property type="term" value="F:tRNA (uridine) methyltransferase activity"/>
    <property type="evidence" value="ECO:0007669"/>
    <property type="project" value="UniProtKB-UniRule"/>
</dbReference>
<comment type="similarity">
    <text evidence="4">Belongs to the class I-like SAM-binding methyltransferase superfamily. Cation-dependent O-methyltransferase family.</text>
</comment>
<evidence type="ECO:0000313" key="6">
    <source>
        <dbReference type="Proteomes" id="UP000295788"/>
    </source>
</evidence>
<dbReference type="EC" id="2.1.1.-" evidence="4"/>
<feature type="binding site" evidence="4">
    <location>
        <position position="68"/>
    </location>
    <ligand>
        <name>S-adenosyl-L-methionine</name>
        <dbReference type="ChEBI" id="CHEBI:59789"/>
    </ligand>
</feature>
<dbReference type="EMBL" id="SMAB01000003">
    <property type="protein sequence ID" value="TCS83803.1"/>
    <property type="molecule type" value="Genomic_DNA"/>
</dbReference>
<proteinExistence type="inferred from homology"/>
<keyword evidence="4" id="KW-0460">Magnesium</keyword>
<evidence type="ECO:0000256" key="1">
    <source>
        <dbReference type="ARBA" id="ARBA00022603"/>
    </source>
</evidence>
<dbReference type="GO" id="GO:0000287">
    <property type="term" value="F:magnesium ion binding"/>
    <property type="evidence" value="ECO:0007669"/>
    <property type="project" value="UniProtKB-UniRule"/>
</dbReference>
<dbReference type="PROSITE" id="PS51682">
    <property type="entry name" value="SAM_OMT_I"/>
    <property type="match status" value="1"/>
</dbReference>
<dbReference type="GO" id="GO:0030488">
    <property type="term" value="P:tRNA methylation"/>
    <property type="evidence" value="ECO:0007669"/>
    <property type="project" value="UniProtKB-UniRule"/>
</dbReference>
<feature type="binding site" evidence="4">
    <location>
        <position position="157"/>
    </location>
    <ligand>
        <name>Mg(2+)</name>
        <dbReference type="ChEBI" id="CHEBI:18420"/>
    </ligand>
</feature>
<feature type="binding site" evidence="4">
    <location>
        <position position="85"/>
    </location>
    <ligand>
        <name>S-adenosyl-L-methionine</name>
        <dbReference type="ChEBI" id="CHEBI:59789"/>
    </ligand>
</feature>
<dbReference type="OrthoDB" id="9799672at2"/>
<comment type="subunit">
    <text evidence="4">Homodimer.</text>
</comment>
<comment type="catalytic activity">
    <reaction evidence="4">
        <text>5-hydroxyuridine(34) in tRNA + S-adenosyl-L-methionine = 5-methoxyuridine(34) in tRNA + S-adenosyl-L-homocysteine + H(+)</text>
        <dbReference type="Rhea" id="RHEA:60524"/>
        <dbReference type="Rhea" id="RHEA-COMP:13381"/>
        <dbReference type="Rhea" id="RHEA-COMP:15591"/>
        <dbReference type="ChEBI" id="CHEBI:15378"/>
        <dbReference type="ChEBI" id="CHEBI:57856"/>
        <dbReference type="ChEBI" id="CHEBI:59789"/>
        <dbReference type="ChEBI" id="CHEBI:136877"/>
        <dbReference type="ChEBI" id="CHEBI:143860"/>
    </reaction>
</comment>
<dbReference type="PANTHER" id="PTHR10509">
    <property type="entry name" value="O-METHYLTRANSFERASE-RELATED"/>
    <property type="match status" value="1"/>
</dbReference>
<evidence type="ECO:0000256" key="4">
    <source>
        <dbReference type="HAMAP-Rule" id="MF_02217"/>
    </source>
</evidence>
<dbReference type="PANTHER" id="PTHR10509:SF14">
    <property type="entry name" value="CAFFEOYL-COA O-METHYLTRANSFERASE 3-RELATED"/>
    <property type="match status" value="1"/>
</dbReference>
<feature type="binding site" evidence="4">
    <location>
        <position position="156"/>
    </location>
    <ligand>
        <name>Mg(2+)</name>
        <dbReference type="ChEBI" id="CHEBI:18420"/>
    </ligand>
</feature>
<dbReference type="SUPFAM" id="SSF53335">
    <property type="entry name" value="S-adenosyl-L-methionine-dependent methyltransferases"/>
    <property type="match status" value="1"/>
</dbReference>
<accession>A0A4R3KLS5</accession>
<evidence type="ECO:0000256" key="2">
    <source>
        <dbReference type="ARBA" id="ARBA00022679"/>
    </source>
</evidence>
<keyword evidence="4" id="KW-0479">Metal-binding</keyword>
<dbReference type="InterPro" id="IPR050362">
    <property type="entry name" value="Cation-dep_OMT"/>
</dbReference>
<sequence>MGFIKEEVDQYITELLPLDDSFLEELQQQGIKEEIPIIQVPSMKLIQVLLNMIRPSNIIEVGTAIGFSTIFLAKSAPYATIHTIERNETMIARAKENFRIAGLDKQIILYEGDAIEILPHLPQSEFIFIDAAKGKYKQFLQLAFPLLPVGGIFVFDNILFRGYIAEEEIVQTKPMLKKLHRFNQELADEKKLLTSFVPIGDGLAISYKLEE</sequence>
<dbReference type="Proteomes" id="UP000295788">
    <property type="component" value="Unassembled WGS sequence"/>
</dbReference>
<protein>
    <recommendedName>
        <fullName evidence="4">tRNA 5-hydroxyuridine methyltransferase</fullName>
        <ecNumber evidence="4">2.1.1.-</ecNumber>
    </recommendedName>
    <alternativeName>
        <fullName evidence="4">ho5U methyltransferase</fullName>
    </alternativeName>
</protein>
<dbReference type="Gene3D" id="3.40.50.150">
    <property type="entry name" value="Vaccinia Virus protein VP39"/>
    <property type="match status" value="1"/>
</dbReference>
<organism evidence="5 6">
    <name type="scientific">Tepidibacillus fermentans</name>
    <dbReference type="NCBI Taxonomy" id="1281767"/>
    <lineage>
        <taxon>Bacteria</taxon>
        <taxon>Bacillati</taxon>
        <taxon>Bacillota</taxon>
        <taxon>Bacilli</taxon>
        <taxon>Bacillales</taxon>
        <taxon>Bacillaceae</taxon>
        <taxon>Tepidibacillus</taxon>
    </lineage>
</organism>
<evidence type="ECO:0000313" key="5">
    <source>
        <dbReference type="EMBL" id="TCS83803.1"/>
    </source>
</evidence>
<comment type="function">
    <text evidence="4">Catalyzes the methylation of 5-hydroxyuridine (ho5U) to form 5-methoxyuridine (mo5U) at position 34 in tRNAs.</text>
</comment>
<feature type="binding site" evidence="4">
    <location>
        <position position="130"/>
    </location>
    <ligand>
        <name>S-adenosyl-L-methionine</name>
        <dbReference type="ChEBI" id="CHEBI:59789"/>
    </ligand>
</feature>
<keyword evidence="2 4" id="KW-0808">Transferase</keyword>
<dbReference type="CDD" id="cd02440">
    <property type="entry name" value="AdoMet_MTases"/>
    <property type="match status" value="1"/>
</dbReference>
<dbReference type="InterPro" id="IPR043675">
    <property type="entry name" value="TrmR_methyltr"/>
</dbReference>
<evidence type="ECO:0000256" key="3">
    <source>
        <dbReference type="ARBA" id="ARBA00022691"/>
    </source>
</evidence>
<keyword evidence="3 4" id="KW-0949">S-adenosyl-L-methionine</keyword>
<dbReference type="Pfam" id="PF01596">
    <property type="entry name" value="Methyltransf_3"/>
    <property type="match status" value="1"/>
</dbReference>
<dbReference type="GO" id="GO:0008171">
    <property type="term" value="F:O-methyltransferase activity"/>
    <property type="evidence" value="ECO:0007669"/>
    <property type="project" value="InterPro"/>
</dbReference>
<dbReference type="HAMAP" id="MF_02217">
    <property type="entry name" value="TrmR_methyltr"/>
    <property type="match status" value="1"/>
</dbReference>
<gene>
    <name evidence="4" type="primary">trmR</name>
    <name evidence="5" type="ORF">EDD72_103128</name>
</gene>
<keyword evidence="1 4" id="KW-0489">Methyltransferase</keyword>
<reference evidence="5 6" key="1">
    <citation type="submission" date="2019-03" db="EMBL/GenBank/DDBJ databases">
        <title>Genomic Encyclopedia of Type Strains, Phase IV (KMG-IV): sequencing the most valuable type-strain genomes for metagenomic binning, comparative biology and taxonomic classification.</title>
        <authorList>
            <person name="Goeker M."/>
        </authorList>
    </citation>
    <scope>NUCLEOTIDE SEQUENCE [LARGE SCALE GENOMIC DNA]</scope>
    <source>
        <strain evidence="5 6">DSM 23802</strain>
    </source>
</reference>
<keyword evidence="4" id="KW-0819">tRNA processing</keyword>
<feature type="binding site" evidence="4">
    <location>
        <position position="130"/>
    </location>
    <ligand>
        <name>Mg(2+)</name>
        <dbReference type="ChEBI" id="CHEBI:18420"/>
    </ligand>
</feature>